<feature type="repeat" description="RCC1" evidence="3">
    <location>
        <begin position="97"/>
        <end position="148"/>
    </location>
</feature>
<feature type="compositionally biased region" description="Basic and acidic residues" evidence="4">
    <location>
        <begin position="442"/>
        <end position="475"/>
    </location>
</feature>
<sequence length="525" mass="56185">MQNGTSRKRQSIRRSLPPSKSGPKPAKKAKTSLGVPEKRFPKLTSGVILTFGQGDVGQLGLGPDVMEKGRPTLIPKLDNLIDMCAGGMHTICLNKKGEVSSFGCNDEGALGRDTSEEGSETEPGSVSLPGSVVQITAGDSHSAALLEDGRVFAWGSFRDSHGTMGLTLQGGEKKPVELQTGTVVVKIASGADHLVMLTEDGQIHTVGCGEQGQLGRVSERGADRLSRQGMGNLLVPGPVPFKPSKKPEFVDVWTATYGTFAKDKNNQIYVFGLNNYNQLGLKEQKAHFHPSVSASLSMHDWAQISGGQHHTLALTVSGQVYSLGRREYGRLGLGEGADDVAEPTLITTFNDKKVVDISCEGNVSYAVTEDGEVYSWGMGSNMQLGMGDDDTDLWVPTKIKGKALENKSLKAVSAGGQHTVLLASDLSAKPSTSVKPTVTNGKGKEKSDNKGKEKSDSKGNEKSDNKGTEKSDNKGNENSSADTEKETSEIVKEKEQSESEETMETEESSKEETKTEEENMDTTEK</sequence>
<dbReference type="OrthoDB" id="61110at2759"/>
<gene>
    <name evidence="7 8" type="primary">LOC113207000</name>
</gene>
<organism evidence="6 7">
    <name type="scientific">Frankliniella occidentalis</name>
    <name type="common">Western flower thrips</name>
    <name type="synonym">Euthrips occidentalis</name>
    <dbReference type="NCBI Taxonomy" id="133901"/>
    <lineage>
        <taxon>Eukaryota</taxon>
        <taxon>Metazoa</taxon>
        <taxon>Ecdysozoa</taxon>
        <taxon>Arthropoda</taxon>
        <taxon>Hexapoda</taxon>
        <taxon>Insecta</taxon>
        <taxon>Pterygota</taxon>
        <taxon>Neoptera</taxon>
        <taxon>Paraneoptera</taxon>
        <taxon>Thysanoptera</taxon>
        <taxon>Terebrantia</taxon>
        <taxon>Thripoidea</taxon>
        <taxon>Thripidae</taxon>
        <taxon>Frankliniella</taxon>
    </lineage>
</organism>
<dbReference type="RefSeq" id="XP_026279118.1">
    <property type="nucleotide sequence ID" value="XM_026423333.2"/>
</dbReference>
<evidence type="ECO:0000259" key="5">
    <source>
        <dbReference type="Pfam" id="PF25390"/>
    </source>
</evidence>
<dbReference type="Pfam" id="PF25390">
    <property type="entry name" value="WD40_RLD"/>
    <property type="match status" value="1"/>
</dbReference>
<evidence type="ECO:0000313" key="8">
    <source>
        <dbReference type="RefSeq" id="XP_026279127.1"/>
    </source>
</evidence>
<keyword evidence="1" id="KW-0344">Guanine-nucleotide releasing factor</keyword>
<feature type="repeat" description="RCC1" evidence="3">
    <location>
        <begin position="318"/>
        <end position="370"/>
    </location>
</feature>
<accession>A0A6J1SKR3</accession>
<keyword evidence="2" id="KW-0677">Repeat</keyword>
<evidence type="ECO:0000256" key="3">
    <source>
        <dbReference type="PROSITE-ProRule" id="PRU00235"/>
    </source>
</evidence>
<dbReference type="PROSITE" id="PS00626">
    <property type="entry name" value="RCC1_2"/>
    <property type="match status" value="4"/>
</dbReference>
<dbReference type="AlphaFoldDB" id="A0A6J1SKR3"/>
<dbReference type="InterPro" id="IPR051553">
    <property type="entry name" value="Ran_GTPase-activating"/>
</dbReference>
<dbReference type="PANTHER" id="PTHR45982:SF1">
    <property type="entry name" value="REGULATOR OF CHROMOSOME CONDENSATION"/>
    <property type="match status" value="1"/>
</dbReference>
<dbReference type="SUPFAM" id="SSF50985">
    <property type="entry name" value="RCC1/BLIP-II"/>
    <property type="match status" value="1"/>
</dbReference>
<evidence type="ECO:0000256" key="2">
    <source>
        <dbReference type="ARBA" id="ARBA00022737"/>
    </source>
</evidence>
<dbReference type="RefSeq" id="XP_026279127.1">
    <property type="nucleotide sequence ID" value="XM_026423342.2"/>
</dbReference>
<dbReference type="PROSITE" id="PS50012">
    <property type="entry name" value="RCC1_3"/>
    <property type="match status" value="6"/>
</dbReference>
<dbReference type="KEGG" id="foc:113207000"/>
<dbReference type="InterPro" id="IPR009091">
    <property type="entry name" value="RCC1/BLIP-II"/>
</dbReference>
<feature type="compositionally biased region" description="Basic residues" evidence="4">
    <location>
        <begin position="1"/>
        <end position="12"/>
    </location>
</feature>
<dbReference type="GO" id="GO:0005085">
    <property type="term" value="F:guanyl-nucleotide exchange factor activity"/>
    <property type="evidence" value="ECO:0007669"/>
    <property type="project" value="TreeGrafter"/>
</dbReference>
<feature type="region of interest" description="Disordered" evidence="4">
    <location>
        <begin position="1"/>
        <end position="37"/>
    </location>
</feature>
<dbReference type="GeneID" id="113207000"/>
<feature type="repeat" description="RCC1" evidence="3">
    <location>
        <begin position="46"/>
        <end position="96"/>
    </location>
</feature>
<keyword evidence="6" id="KW-1185">Reference proteome</keyword>
<feature type="region of interest" description="Disordered" evidence="4">
    <location>
        <begin position="427"/>
        <end position="525"/>
    </location>
</feature>
<dbReference type="InterPro" id="IPR000408">
    <property type="entry name" value="Reg_chr_condens"/>
</dbReference>
<feature type="repeat" description="RCC1" evidence="3">
    <location>
        <begin position="266"/>
        <end position="317"/>
    </location>
</feature>
<feature type="compositionally biased region" description="Basic and acidic residues" evidence="4">
    <location>
        <begin position="482"/>
        <end position="497"/>
    </location>
</feature>
<reference evidence="7 8" key="1">
    <citation type="submission" date="2025-04" db="UniProtKB">
        <authorList>
            <consortium name="RefSeq"/>
        </authorList>
    </citation>
    <scope>IDENTIFICATION</scope>
    <source>
        <tissue evidence="7 8">Whole organism</tissue>
    </source>
</reference>
<feature type="repeat" description="RCC1" evidence="3">
    <location>
        <begin position="371"/>
        <end position="425"/>
    </location>
</feature>
<dbReference type="InterPro" id="IPR058923">
    <property type="entry name" value="RCC1-like_dom"/>
</dbReference>
<feature type="region of interest" description="Disordered" evidence="4">
    <location>
        <begin position="108"/>
        <end position="128"/>
    </location>
</feature>
<evidence type="ECO:0000256" key="4">
    <source>
        <dbReference type="SAM" id="MobiDB-lite"/>
    </source>
</evidence>
<evidence type="ECO:0000313" key="7">
    <source>
        <dbReference type="RefSeq" id="XP_026279118.1"/>
    </source>
</evidence>
<dbReference type="PROSITE" id="PS00625">
    <property type="entry name" value="RCC1_1"/>
    <property type="match status" value="1"/>
</dbReference>
<dbReference type="PRINTS" id="PR00633">
    <property type="entry name" value="RCCNDNSATION"/>
</dbReference>
<feature type="compositionally biased region" description="Basic and acidic residues" evidence="4">
    <location>
        <begin position="507"/>
        <end position="525"/>
    </location>
</feature>
<protein>
    <submittedName>
        <fullName evidence="7 8">Regulator of chromosome condensation</fullName>
    </submittedName>
</protein>
<feature type="repeat" description="RCC1" evidence="3">
    <location>
        <begin position="149"/>
        <end position="200"/>
    </location>
</feature>
<proteinExistence type="predicted"/>
<evidence type="ECO:0000256" key="1">
    <source>
        <dbReference type="ARBA" id="ARBA00022658"/>
    </source>
</evidence>
<name>A0A6J1SKR3_FRAOC</name>
<evidence type="ECO:0000313" key="6">
    <source>
        <dbReference type="Proteomes" id="UP000504606"/>
    </source>
</evidence>
<feature type="domain" description="RCC1-like" evidence="5">
    <location>
        <begin position="48"/>
        <end position="421"/>
    </location>
</feature>
<dbReference type="CTD" id="1104"/>
<dbReference type="PANTHER" id="PTHR45982">
    <property type="entry name" value="REGULATOR OF CHROMOSOME CONDENSATION"/>
    <property type="match status" value="1"/>
</dbReference>
<dbReference type="GO" id="GO:0005737">
    <property type="term" value="C:cytoplasm"/>
    <property type="evidence" value="ECO:0007669"/>
    <property type="project" value="TreeGrafter"/>
</dbReference>
<dbReference type="Proteomes" id="UP000504606">
    <property type="component" value="Unplaced"/>
</dbReference>
<dbReference type="Gene3D" id="2.130.10.30">
    <property type="entry name" value="Regulator of chromosome condensation 1/beta-lactamase-inhibitor protein II"/>
    <property type="match status" value="1"/>
</dbReference>
<feature type="compositionally biased region" description="Polar residues" evidence="4">
    <location>
        <begin position="429"/>
        <end position="440"/>
    </location>
</feature>